<keyword evidence="3" id="KW-0472">Membrane</keyword>
<feature type="region of interest" description="Disordered" evidence="2">
    <location>
        <begin position="448"/>
        <end position="472"/>
    </location>
</feature>
<proteinExistence type="inferred from homology"/>
<dbReference type="Gene3D" id="1.20.1640.10">
    <property type="entry name" value="Multidrug efflux transporter AcrB transmembrane domain"/>
    <property type="match status" value="2"/>
</dbReference>
<feature type="transmembrane region" description="Helical" evidence="3">
    <location>
        <begin position="312"/>
        <end position="331"/>
    </location>
</feature>
<dbReference type="SUPFAM" id="SSF82866">
    <property type="entry name" value="Multidrug efflux transporter AcrB transmembrane domain"/>
    <property type="match status" value="2"/>
</dbReference>
<feature type="transmembrane region" description="Helical" evidence="3">
    <location>
        <begin position="771"/>
        <end position="790"/>
    </location>
</feature>
<dbReference type="AlphaFoldDB" id="D8LCK9"/>
<dbReference type="EMBL" id="FN647789">
    <property type="protein sequence ID" value="CBN79522.1"/>
    <property type="molecule type" value="Genomic_DNA"/>
</dbReference>
<dbReference type="InParanoid" id="D8LCK9"/>
<feature type="compositionally biased region" description="Basic and acidic residues" evidence="2">
    <location>
        <begin position="449"/>
        <end position="470"/>
    </location>
</feature>
<keyword evidence="6" id="KW-1185">Reference proteome</keyword>
<dbReference type="eggNOG" id="KOG1934">
    <property type="taxonomic scope" value="Eukaryota"/>
</dbReference>
<dbReference type="InterPro" id="IPR000731">
    <property type="entry name" value="SSD"/>
</dbReference>
<dbReference type="PANTHER" id="PTHR10796">
    <property type="entry name" value="PATCHED-RELATED"/>
    <property type="match status" value="1"/>
</dbReference>
<organism evidence="5 6">
    <name type="scientific">Ectocarpus siliculosus</name>
    <name type="common">Brown alga</name>
    <name type="synonym">Conferva siliculosa</name>
    <dbReference type="NCBI Taxonomy" id="2880"/>
    <lineage>
        <taxon>Eukaryota</taxon>
        <taxon>Sar</taxon>
        <taxon>Stramenopiles</taxon>
        <taxon>Ochrophyta</taxon>
        <taxon>PX clade</taxon>
        <taxon>Phaeophyceae</taxon>
        <taxon>Ectocarpales</taxon>
        <taxon>Ectocarpaceae</taxon>
        <taxon>Ectocarpus</taxon>
    </lineage>
</organism>
<feature type="transmembrane region" description="Helical" evidence="3">
    <location>
        <begin position="397"/>
        <end position="420"/>
    </location>
</feature>
<dbReference type="PROSITE" id="PS50156">
    <property type="entry name" value="SSD"/>
    <property type="match status" value="1"/>
</dbReference>
<evidence type="ECO:0000313" key="5">
    <source>
        <dbReference type="EMBL" id="CBN79522.1"/>
    </source>
</evidence>
<keyword evidence="3" id="KW-1133">Transmembrane helix</keyword>
<dbReference type="EMBL" id="FN649734">
    <property type="protein sequence ID" value="CBN79522.1"/>
    <property type="molecule type" value="Genomic_DNA"/>
</dbReference>
<protein>
    <submittedName>
        <fullName evidence="5">Similar to Patched domain-containing protein 3, partial</fullName>
    </submittedName>
</protein>
<reference evidence="5 6" key="1">
    <citation type="journal article" date="2010" name="Nature">
        <title>The Ectocarpus genome and the independent evolution of multicellularity in brown algae.</title>
        <authorList>
            <person name="Cock J.M."/>
            <person name="Sterck L."/>
            <person name="Rouze P."/>
            <person name="Scornet D."/>
            <person name="Allen A.E."/>
            <person name="Amoutzias G."/>
            <person name="Anthouard V."/>
            <person name="Artiguenave F."/>
            <person name="Aury J.M."/>
            <person name="Badger J.H."/>
            <person name="Beszteri B."/>
            <person name="Billiau K."/>
            <person name="Bonnet E."/>
            <person name="Bothwell J.H."/>
            <person name="Bowler C."/>
            <person name="Boyen C."/>
            <person name="Brownlee C."/>
            <person name="Carrano C.J."/>
            <person name="Charrier B."/>
            <person name="Cho G.Y."/>
            <person name="Coelho S.M."/>
            <person name="Collen J."/>
            <person name="Corre E."/>
            <person name="Da Silva C."/>
            <person name="Delage L."/>
            <person name="Delaroque N."/>
            <person name="Dittami S.M."/>
            <person name="Doulbeau S."/>
            <person name="Elias M."/>
            <person name="Farnham G."/>
            <person name="Gachon C.M."/>
            <person name="Gschloessl B."/>
            <person name="Heesch S."/>
            <person name="Jabbari K."/>
            <person name="Jubin C."/>
            <person name="Kawai H."/>
            <person name="Kimura K."/>
            <person name="Kloareg B."/>
            <person name="Kupper F.C."/>
            <person name="Lang D."/>
            <person name="Le Bail A."/>
            <person name="Leblanc C."/>
            <person name="Lerouge P."/>
            <person name="Lohr M."/>
            <person name="Lopez P.J."/>
            <person name="Martens C."/>
            <person name="Maumus F."/>
            <person name="Michel G."/>
            <person name="Miranda-Saavedra D."/>
            <person name="Morales J."/>
            <person name="Moreau H."/>
            <person name="Motomura T."/>
            <person name="Nagasato C."/>
            <person name="Napoli C.A."/>
            <person name="Nelson D.R."/>
            <person name="Nyvall-Collen P."/>
            <person name="Peters A.F."/>
            <person name="Pommier C."/>
            <person name="Potin P."/>
            <person name="Poulain J."/>
            <person name="Quesneville H."/>
            <person name="Read B."/>
            <person name="Rensing S.A."/>
            <person name="Ritter A."/>
            <person name="Rousvoal S."/>
            <person name="Samanta M."/>
            <person name="Samson G."/>
            <person name="Schroeder D.C."/>
            <person name="Segurens B."/>
            <person name="Strittmatter M."/>
            <person name="Tonon T."/>
            <person name="Tregear J.W."/>
            <person name="Valentin K."/>
            <person name="von Dassow P."/>
            <person name="Yamagishi T."/>
            <person name="Van de Peer Y."/>
            <person name="Wincker P."/>
        </authorList>
    </citation>
    <scope>NUCLEOTIDE SEQUENCE [LARGE SCALE GENOMIC DNA]</scope>
    <source>
        <strain evidence="6">Ec32 / CCAP1310/4</strain>
    </source>
</reference>
<feature type="transmembrane region" description="Helical" evidence="3">
    <location>
        <begin position="737"/>
        <end position="759"/>
    </location>
</feature>
<feature type="transmembrane region" description="Helical" evidence="3">
    <location>
        <begin position="802"/>
        <end position="824"/>
    </location>
</feature>
<dbReference type="InterPro" id="IPR053958">
    <property type="entry name" value="HMGCR/SNAP/NPC1-like_SSD"/>
</dbReference>
<feature type="transmembrane region" description="Helical" evidence="3">
    <location>
        <begin position="713"/>
        <end position="732"/>
    </location>
</feature>
<dbReference type="InterPro" id="IPR051697">
    <property type="entry name" value="Patched_domain-protein"/>
</dbReference>
<evidence type="ECO:0000313" key="6">
    <source>
        <dbReference type="Proteomes" id="UP000002630"/>
    </source>
</evidence>
<feature type="transmembrane region" description="Helical" evidence="3">
    <location>
        <begin position="282"/>
        <end position="300"/>
    </location>
</feature>
<keyword evidence="3" id="KW-0812">Transmembrane</keyword>
<accession>D8LCK9</accession>
<dbReference type="GO" id="GO:0016020">
    <property type="term" value="C:membrane"/>
    <property type="evidence" value="ECO:0007669"/>
    <property type="project" value="TreeGrafter"/>
</dbReference>
<sequence>MNDVRYWKVPTGLFIRGSAADVTLEDKRSWFVRTHAAANQAADERFYRLGYWVATHPTLTLLLNLVFVALCSIGFVNFTIVTDGSDYALLLLESAVEGGNVLTKASVDMLWDLNSRVMLVETESGNTYTDLCTTDADGVTCKQPFRGITRFWGNDFDIYEAAATSDADVLAAINMDTYPDGQAVSLEAVFGNSLTYDATGSSVVSAGVFMQSYELELTANDDEEFWEVRQWESLFHELVEGIMEEQEDGGGDDDVGAIFNLRYFTGRSIDDALAASVSGETFLFGITYTTMIVFITVILGKCGEGPVRRRSWLGVAGVGFIISAGVAAYGLNSAFGVPFTTLSQVLPFILVGIGVDDMIVIVSSFDHTDPALPVERRIADALKRCGVSITYTSMTNVAAFMLGSTTSLPAVTAFAACLAIDANRQKAGKMDWLCCLKAGARYTALQEDGVERMHGRPPEAREDQPRKSSQDAKAMQITPFGRFMREKYTPFILSTKGKALVLVGSACIFAAGVYGVTQATEGFDVIDLAPDTHHAQYYTDLAREYELEIDTQFIPLSVYTLEVDYPDVAVQAQIQGTDSLMVDQRFVVGPITSWLSGLLSWTANHTEYSTNVGTSGGYPVYEDRDTFYTALAEFTQDGDNSRFLSDFVYKTDGTIEISRTTMYLIDLTSTENGINALKDSREVVGESTLDPQPLAFSAYFVFSEQFLVIYDELMMNFVMALVAVAVFSVFILGRWKIIALVCFTLVIIDVELLGFVYHWRLDVNSLTVIELIMAVGLVVDYMVHIVHYFLHQDPDRDKDVRIADGLGEIGPSVVVGAATTFLGITPMAFAANHVFRVFFKMFLIIIGFGVRRRASPIQYPPRSGLEASAAI</sequence>
<dbReference type="Pfam" id="PF12349">
    <property type="entry name" value="Sterol-sensing"/>
    <property type="match status" value="1"/>
</dbReference>
<dbReference type="OrthoDB" id="6510177at2759"/>
<gene>
    <name evidence="5" type="ORF">Esi_0011_0048</name>
</gene>
<evidence type="ECO:0000256" key="3">
    <source>
        <dbReference type="SAM" id="Phobius"/>
    </source>
</evidence>
<evidence type="ECO:0000256" key="1">
    <source>
        <dbReference type="ARBA" id="ARBA00005585"/>
    </source>
</evidence>
<dbReference type="Proteomes" id="UP000002630">
    <property type="component" value="Linkage Group LG09"/>
</dbReference>
<feature type="domain" description="SSD" evidence="4">
    <location>
        <begin position="280"/>
        <end position="414"/>
    </location>
</feature>
<dbReference type="PANTHER" id="PTHR10796:SF92">
    <property type="entry name" value="PATCHED-RELATED, ISOFORM A"/>
    <property type="match status" value="1"/>
</dbReference>
<evidence type="ECO:0000256" key="2">
    <source>
        <dbReference type="SAM" id="MobiDB-lite"/>
    </source>
</evidence>
<comment type="similarity">
    <text evidence="1">Belongs to the patched family.</text>
</comment>
<evidence type="ECO:0000259" key="4">
    <source>
        <dbReference type="PROSITE" id="PS50156"/>
    </source>
</evidence>
<name>D8LCK9_ECTSI</name>
<dbReference type="OMA" id="PTHASNR"/>